<dbReference type="Proteomes" id="UP001499959">
    <property type="component" value="Unassembled WGS sequence"/>
</dbReference>
<proteinExistence type="predicted"/>
<organism evidence="1 2">
    <name type="scientific">Lysobacter hankyongensis</name>
    <dbReference type="NCBI Taxonomy" id="1176535"/>
    <lineage>
        <taxon>Bacteria</taxon>
        <taxon>Pseudomonadati</taxon>
        <taxon>Pseudomonadota</taxon>
        <taxon>Gammaproteobacteria</taxon>
        <taxon>Lysobacterales</taxon>
        <taxon>Lysobacteraceae</taxon>
        <taxon>Lysobacter</taxon>
    </lineage>
</organism>
<gene>
    <name evidence="1" type="ORF">GCM10023307_11900</name>
</gene>
<name>A0ABP9AZI4_9GAMM</name>
<dbReference type="EMBL" id="BAABJE010000005">
    <property type="protein sequence ID" value="GAA4788452.1"/>
    <property type="molecule type" value="Genomic_DNA"/>
</dbReference>
<sequence length="176" mass="19158">MTADCHLRRFKSARPILWPDPLENADMRIATILSTLCLAAAAGLPCASALADEPAPWAEIKVGSMADKDLQQYDVVLMAINGSMDFRDSTRYELAPGRYHFRLASTKRGRSGEMTARPFTLDMKPCVRYDLVADHAPAESEGGWRIVVRSESAIKSCAKKFGVLPATVEQAVAAGS</sequence>
<protein>
    <submittedName>
        <fullName evidence="1">Uncharacterized protein</fullName>
    </submittedName>
</protein>
<evidence type="ECO:0000313" key="1">
    <source>
        <dbReference type="EMBL" id="GAA4788452.1"/>
    </source>
</evidence>
<reference evidence="2" key="1">
    <citation type="journal article" date="2019" name="Int. J. Syst. Evol. Microbiol.">
        <title>The Global Catalogue of Microorganisms (GCM) 10K type strain sequencing project: providing services to taxonomists for standard genome sequencing and annotation.</title>
        <authorList>
            <consortium name="The Broad Institute Genomics Platform"/>
            <consortium name="The Broad Institute Genome Sequencing Center for Infectious Disease"/>
            <person name="Wu L."/>
            <person name="Ma J."/>
        </authorList>
    </citation>
    <scope>NUCLEOTIDE SEQUENCE [LARGE SCALE GENOMIC DNA]</scope>
    <source>
        <strain evidence="2">JCM 18204</strain>
    </source>
</reference>
<keyword evidence="2" id="KW-1185">Reference proteome</keyword>
<accession>A0ABP9AZI4</accession>
<comment type="caution">
    <text evidence="1">The sequence shown here is derived from an EMBL/GenBank/DDBJ whole genome shotgun (WGS) entry which is preliminary data.</text>
</comment>
<evidence type="ECO:0000313" key="2">
    <source>
        <dbReference type="Proteomes" id="UP001499959"/>
    </source>
</evidence>